<proteinExistence type="predicted"/>
<dbReference type="RefSeq" id="WP_124935269.1">
    <property type="nucleotide sequence ID" value="NZ_RJVQ01000001.1"/>
</dbReference>
<dbReference type="Proteomes" id="UP000281112">
    <property type="component" value="Unassembled WGS sequence"/>
</dbReference>
<accession>A0A3N9TK17</accession>
<dbReference type="OrthoDB" id="8451635at2"/>
<gene>
    <name evidence="2" type="ORF">EES38_00795</name>
</gene>
<protein>
    <recommendedName>
        <fullName evidence="1">Phospholipase C/D domain-containing protein</fullName>
    </recommendedName>
</protein>
<name>A0A3N9TK17_9VIBR</name>
<feature type="domain" description="Phospholipase C/D" evidence="1">
    <location>
        <begin position="26"/>
        <end position="187"/>
    </location>
</feature>
<dbReference type="InterPro" id="IPR029002">
    <property type="entry name" value="PLPC/GPLD1"/>
</dbReference>
<organism evidence="2 3">
    <name type="scientific">Vibrio viridaestus</name>
    <dbReference type="NCBI Taxonomy" id="2487322"/>
    <lineage>
        <taxon>Bacteria</taxon>
        <taxon>Pseudomonadati</taxon>
        <taxon>Pseudomonadota</taxon>
        <taxon>Gammaproteobacteria</taxon>
        <taxon>Vibrionales</taxon>
        <taxon>Vibrionaceae</taxon>
        <taxon>Vibrio</taxon>
    </lineage>
</organism>
<reference evidence="2 3" key="1">
    <citation type="submission" date="2018-11" db="EMBL/GenBank/DDBJ databases">
        <title>Vibrio LJC006 sp. nov., isolated from seawater during the bloom of the enteromorpha.</title>
        <authorList>
            <person name="Liang J."/>
        </authorList>
    </citation>
    <scope>NUCLEOTIDE SEQUENCE [LARGE SCALE GENOMIC DNA]</scope>
    <source>
        <strain evidence="2 3">LJC006</strain>
    </source>
</reference>
<comment type="caution">
    <text evidence="2">The sequence shown here is derived from an EMBL/GenBank/DDBJ whole genome shotgun (WGS) entry which is preliminary data.</text>
</comment>
<dbReference type="Pfam" id="PF00882">
    <property type="entry name" value="Zn_dep_PLPC"/>
    <property type="match status" value="1"/>
</dbReference>
<dbReference type="EMBL" id="RJVQ01000001">
    <property type="protein sequence ID" value="RQW64617.1"/>
    <property type="molecule type" value="Genomic_DNA"/>
</dbReference>
<sequence length="307" mass="35248">MPGTFAYIAALHLATEPSKLAGLGSMPNEAKKILSTYSRYAELGALSPDYPYLIFGDREQNRWAELMHSEKVGELIRSFIFHISSASTSEKNRCFAWLAGYVSHVITDITIHPVIERRVGRYSENKLNYRMCEIHQDTHLQHYLGLEESEFLQRIKTDIVSCHEDKNPHLADDAIRNFWSMALTEVYSGYSAKSLPNINLWHKTFVSKMDEFYSLVTDFPLAHHAVKKYGIIPPDKSELDGSFLTELKTPLGVMHYDEIFNRTVDNIQYYLTELAKVIFSEGDDQIFLNWNLATGRCPDGTYTAWQM</sequence>
<evidence type="ECO:0000313" key="3">
    <source>
        <dbReference type="Proteomes" id="UP000281112"/>
    </source>
</evidence>
<evidence type="ECO:0000313" key="2">
    <source>
        <dbReference type="EMBL" id="RQW64617.1"/>
    </source>
</evidence>
<keyword evidence="3" id="KW-1185">Reference proteome</keyword>
<dbReference type="AlphaFoldDB" id="A0A3N9TK17"/>
<evidence type="ECO:0000259" key="1">
    <source>
        <dbReference type="Pfam" id="PF00882"/>
    </source>
</evidence>